<sequence>MASATMTVRMDDREKALISDYAKTFGTTASDFMRRTALERIEDELDLKAWNDAKAEFDADPVTISHEEVMRKFGLL</sequence>
<dbReference type="InterPro" id="IPR010985">
    <property type="entry name" value="Ribbon_hlx_hlx"/>
</dbReference>
<dbReference type="OrthoDB" id="3192713at2"/>
<evidence type="ECO:0000313" key="2">
    <source>
        <dbReference type="Proteomes" id="UP000278632"/>
    </source>
</evidence>
<dbReference type="NCBIfam" id="NF046040">
    <property type="entry name" value="RelB_antitoxin"/>
    <property type="match status" value="1"/>
</dbReference>
<dbReference type="SUPFAM" id="SSF47598">
    <property type="entry name" value="Ribbon-helix-helix"/>
    <property type="match status" value="1"/>
</dbReference>
<dbReference type="RefSeq" id="WP_123193016.1">
    <property type="nucleotide sequence ID" value="NZ_QICD01000035.1"/>
</dbReference>
<accession>A0A3N0AW81</accession>
<dbReference type="EMBL" id="QICD01000035">
    <property type="protein sequence ID" value="RNL38870.1"/>
    <property type="molecule type" value="Genomic_DNA"/>
</dbReference>
<dbReference type="InterPro" id="IPR046257">
    <property type="entry name" value="DUF6290"/>
</dbReference>
<dbReference type="AlphaFoldDB" id="A0A3N0AW81"/>
<dbReference type="Proteomes" id="UP000278632">
    <property type="component" value="Unassembled WGS sequence"/>
</dbReference>
<reference evidence="2" key="1">
    <citation type="submission" date="2018-05" db="EMBL/GenBank/DDBJ databases">
        <title>Genome Sequencing of selected type strains of the family Eggerthellaceae.</title>
        <authorList>
            <person name="Danylec N."/>
            <person name="Stoll D.A."/>
            <person name="Doetsch A."/>
            <person name="Huch M."/>
        </authorList>
    </citation>
    <scope>NUCLEOTIDE SEQUENCE [LARGE SCALE GENOMIC DNA]</scope>
    <source>
        <strain evidence="2">DSM 16106</strain>
    </source>
</reference>
<organism evidence="1 2">
    <name type="scientific">Paraeggerthella hongkongensis</name>
    <dbReference type="NCBI Taxonomy" id="230658"/>
    <lineage>
        <taxon>Bacteria</taxon>
        <taxon>Bacillati</taxon>
        <taxon>Actinomycetota</taxon>
        <taxon>Coriobacteriia</taxon>
        <taxon>Eggerthellales</taxon>
        <taxon>Eggerthellaceae</taxon>
        <taxon>Paraeggerthella</taxon>
    </lineage>
</organism>
<name>A0A3N0AW81_9ACTN</name>
<dbReference type="GO" id="GO:0006355">
    <property type="term" value="P:regulation of DNA-templated transcription"/>
    <property type="evidence" value="ECO:0007669"/>
    <property type="project" value="InterPro"/>
</dbReference>
<keyword evidence="2" id="KW-1185">Reference proteome</keyword>
<proteinExistence type="predicted"/>
<evidence type="ECO:0000313" key="1">
    <source>
        <dbReference type="EMBL" id="RNL38870.1"/>
    </source>
</evidence>
<protein>
    <submittedName>
        <fullName evidence="1">CopG family transcriptional regulator</fullName>
    </submittedName>
</protein>
<comment type="caution">
    <text evidence="1">The sequence shown here is derived from an EMBL/GenBank/DDBJ whole genome shotgun (WGS) entry which is preliminary data.</text>
</comment>
<gene>
    <name evidence="1" type="ORF">DMP08_11480</name>
</gene>
<dbReference type="Pfam" id="PF19807">
    <property type="entry name" value="DUF6290"/>
    <property type="match status" value="1"/>
</dbReference>